<dbReference type="AlphaFoldDB" id="A0A8J4CBZ5"/>
<gene>
    <name evidence="3" type="ORF">Vretifemale_9068</name>
</gene>
<protein>
    <submittedName>
        <fullName evidence="3">Uncharacterized protein</fullName>
    </submittedName>
</protein>
<evidence type="ECO:0000313" key="3">
    <source>
        <dbReference type="EMBL" id="GIL79766.1"/>
    </source>
</evidence>
<reference evidence="3" key="1">
    <citation type="journal article" date="2021" name="Proc. Natl. Acad. Sci. U.S.A.">
        <title>Three genomes in the algal genus Volvox reveal the fate of a haploid sex-determining region after a transition to homothallism.</title>
        <authorList>
            <person name="Yamamoto K."/>
            <person name="Hamaji T."/>
            <person name="Kawai-Toyooka H."/>
            <person name="Matsuzaki R."/>
            <person name="Takahashi F."/>
            <person name="Nishimura Y."/>
            <person name="Kawachi M."/>
            <person name="Noguchi H."/>
            <person name="Minakuchi Y."/>
            <person name="Umen J.G."/>
            <person name="Toyoda A."/>
            <person name="Nozaki H."/>
        </authorList>
    </citation>
    <scope>NUCLEOTIDE SEQUENCE</scope>
    <source>
        <strain evidence="3">NIES-3786</strain>
    </source>
</reference>
<name>A0A8J4CBZ5_9CHLO</name>
<keyword evidence="2" id="KW-1133">Transmembrane helix</keyword>
<proteinExistence type="predicted"/>
<evidence type="ECO:0000256" key="1">
    <source>
        <dbReference type="SAM" id="MobiDB-lite"/>
    </source>
</evidence>
<keyword evidence="2" id="KW-0812">Transmembrane</keyword>
<feature type="region of interest" description="Disordered" evidence="1">
    <location>
        <begin position="325"/>
        <end position="354"/>
    </location>
</feature>
<dbReference type="PANTHER" id="PTHR37471">
    <property type="entry name" value="UNNAMED PRODUCT"/>
    <property type="match status" value="1"/>
</dbReference>
<evidence type="ECO:0000313" key="4">
    <source>
        <dbReference type="Proteomes" id="UP000747110"/>
    </source>
</evidence>
<dbReference type="PANTHER" id="PTHR37471:SF1">
    <property type="entry name" value="AB HYDROLASE-1 DOMAIN-CONTAINING PROTEIN"/>
    <property type="match status" value="1"/>
</dbReference>
<feature type="non-terminal residue" evidence="3">
    <location>
        <position position="371"/>
    </location>
</feature>
<sequence length="371" mass="40190">MPPWRWKHQGTQRQAKLPYANGLPKYYRFRLAARIILVCAAATASTSAVIIAYSFFSPVLMLVPWVYVTSELAFAAISWRRWHCFSNMKHEAGRESLRVATVAASKTDTSTAAAAAASVRFEAVASALARGGPAEVESFLGLWFHGTPIAEIGRGNLKDLLAYAFFFAEDSSIAIAQGHEALLDSMVDRLETLLCPTDLTDACPPRAGTAGVNSSDPVQHPYLHPEIQHKRELGAGLAPGSVEDASTASVSGSFAAAGVAVPAEALRGRTLSPGTIPGLRFMAHMTEPIPHFYRPLAFYVVMEAMFWINHCMLVAAGFRRMELPPPRATTSRSKPDWGEPGGDGGAQERDEDVHPSDHCYYIANMPTADSD</sequence>
<dbReference type="OrthoDB" id="6431331at2759"/>
<comment type="caution">
    <text evidence="3">The sequence shown here is derived from an EMBL/GenBank/DDBJ whole genome shotgun (WGS) entry which is preliminary data.</text>
</comment>
<accession>A0A8J4CBZ5</accession>
<evidence type="ECO:0000256" key="2">
    <source>
        <dbReference type="SAM" id="Phobius"/>
    </source>
</evidence>
<dbReference type="EMBL" id="BNCP01000016">
    <property type="protein sequence ID" value="GIL79766.1"/>
    <property type="molecule type" value="Genomic_DNA"/>
</dbReference>
<dbReference type="Proteomes" id="UP000747110">
    <property type="component" value="Unassembled WGS sequence"/>
</dbReference>
<keyword evidence="2" id="KW-0472">Membrane</keyword>
<keyword evidence="4" id="KW-1185">Reference proteome</keyword>
<organism evidence="3 4">
    <name type="scientific">Volvox reticuliferus</name>
    <dbReference type="NCBI Taxonomy" id="1737510"/>
    <lineage>
        <taxon>Eukaryota</taxon>
        <taxon>Viridiplantae</taxon>
        <taxon>Chlorophyta</taxon>
        <taxon>core chlorophytes</taxon>
        <taxon>Chlorophyceae</taxon>
        <taxon>CS clade</taxon>
        <taxon>Chlamydomonadales</taxon>
        <taxon>Volvocaceae</taxon>
        <taxon>Volvox</taxon>
    </lineage>
</organism>
<feature type="transmembrane region" description="Helical" evidence="2">
    <location>
        <begin position="35"/>
        <end position="56"/>
    </location>
</feature>